<reference evidence="2 3" key="1">
    <citation type="submission" date="2018-08" db="EMBL/GenBank/DDBJ databases">
        <title>A genome reference for cultivated species of the human gut microbiota.</title>
        <authorList>
            <person name="Zou Y."/>
            <person name="Xue W."/>
            <person name="Luo G."/>
        </authorList>
    </citation>
    <scope>NUCLEOTIDE SEQUENCE [LARGE SCALE GENOMIC DNA]</scope>
    <source>
        <strain evidence="2 3">AF25-30LB</strain>
    </source>
</reference>
<evidence type="ECO:0000256" key="1">
    <source>
        <dbReference type="SAM" id="MobiDB-lite"/>
    </source>
</evidence>
<dbReference type="EMBL" id="QRUD01000217">
    <property type="protein sequence ID" value="RGR26562.1"/>
    <property type="molecule type" value="Genomic_DNA"/>
</dbReference>
<protein>
    <submittedName>
        <fullName evidence="2">Uncharacterized protein</fullName>
    </submittedName>
</protein>
<evidence type="ECO:0000313" key="3">
    <source>
        <dbReference type="Proteomes" id="UP000266497"/>
    </source>
</evidence>
<sequence>MAVHTGSPKQGQWGQQGQTPISHTRTRDIIRWENHLSPAFPQDYVRPELLKKKRTTGRITESTVLIRLKRFTQLILPL</sequence>
<gene>
    <name evidence="2" type="ORF">DWY53_24390</name>
</gene>
<dbReference type="Proteomes" id="UP000266497">
    <property type="component" value="Unassembled WGS sequence"/>
</dbReference>
<name>A0A395UJ38_PHOVU</name>
<proteinExistence type="predicted"/>
<dbReference type="RefSeq" id="WP_117695132.1">
    <property type="nucleotide sequence ID" value="NZ_JAHONG010000084.1"/>
</dbReference>
<feature type="region of interest" description="Disordered" evidence="1">
    <location>
        <begin position="1"/>
        <end position="27"/>
    </location>
</feature>
<evidence type="ECO:0000313" key="2">
    <source>
        <dbReference type="EMBL" id="RGR26562.1"/>
    </source>
</evidence>
<comment type="caution">
    <text evidence="2">The sequence shown here is derived from an EMBL/GenBank/DDBJ whole genome shotgun (WGS) entry which is preliminary data.</text>
</comment>
<feature type="compositionally biased region" description="Polar residues" evidence="1">
    <location>
        <begin position="7"/>
        <end position="23"/>
    </location>
</feature>
<accession>A0A395UJ38</accession>
<organism evidence="2 3">
    <name type="scientific">Phocaeicola vulgatus</name>
    <name type="common">Bacteroides vulgatus</name>
    <dbReference type="NCBI Taxonomy" id="821"/>
    <lineage>
        <taxon>Bacteria</taxon>
        <taxon>Pseudomonadati</taxon>
        <taxon>Bacteroidota</taxon>
        <taxon>Bacteroidia</taxon>
        <taxon>Bacteroidales</taxon>
        <taxon>Bacteroidaceae</taxon>
        <taxon>Phocaeicola</taxon>
    </lineage>
</organism>
<dbReference type="AlphaFoldDB" id="A0A395UJ38"/>